<feature type="domain" description="M23ase beta-sheet core" evidence="2">
    <location>
        <begin position="136"/>
        <end position="171"/>
    </location>
</feature>
<dbReference type="SUPFAM" id="SSF51261">
    <property type="entry name" value="Duplicated hybrid motif"/>
    <property type="match status" value="1"/>
</dbReference>
<dbReference type="EMBL" id="BAABEZ010000004">
    <property type="protein sequence ID" value="GAA4451234.1"/>
    <property type="molecule type" value="Genomic_DNA"/>
</dbReference>
<dbReference type="Proteomes" id="UP001501410">
    <property type="component" value="Unassembled WGS sequence"/>
</dbReference>
<name>A0ABP8MJB3_9BACT</name>
<feature type="domain" description="M23ase beta-sheet core" evidence="2">
    <location>
        <begin position="49"/>
        <end position="121"/>
    </location>
</feature>
<protein>
    <submittedName>
        <fullName evidence="3">M23 family metallopeptidase</fullName>
    </submittedName>
</protein>
<evidence type="ECO:0000313" key="4">
    <source>
        <dbReference type="Proteomes" id="UP001501410"/>
    </source>
</evidence>
<reference evidence="4" key="1">
    <citation type="journal article" date="2019" name="Int. J. Syst. Evol. Microbiol.">
        <title>The Global Catalogue of Microorganisms (GCM) 10K type strain sequencing project: providing services to taxonomists for standard genome sequencing and annotation.</title>
        <authorList>
            <consortium name="The Broad Institute Genomics Platform"/>
            <consortium name="The Broad Institute Genome Sequencing Center for Infectious Disease"/>
            <person name="Wu L."/>
            <person name="Ma J."/>
        </authorList>
    </citation>
    <scope>NUCLEOTIDE SEQUENCE [LARGE SCALE GENOMIC DNA]</scope>
    <source>
        <strain evidence="4">JCM 31921</strain>
    </source>
</reference>
<dbReference type="InterPro" id="IPR050570">
    <property type="entry name" value="Cell_wall_metabolism_enzyme"/>
</dbReference>
<feature type="chain" id="PRO_5045077779" evidence="1">
    <location>
        <begin position="19"/>
        <end position="553"/>
    </location>
</feature>
<dbReference type="RefSeq" id="WP_344823030.1">
    <property type="nucleotide sequence ID" value="NZ_BAABEZ010000004.1"/>
</dbReference>
<dbReference type="InterPro" id="IPR016047">
    <property type="entry name" value="M23ase_b-sheet_dom"/>
</dbReference>
<dbReference type="InterPro" id="IPR011055">
    <property type="entry name" value="Dup_hybrid_motif"/>
</dbReference>
<comment type="caution">
    <text evidence="3">The sequence shown here is derived from an EMBL/GenBank/DDBJ whole genome shotgun (WGS) entry which is preliminary data.</text>
</comment>
<dbReference type="PANTHER" id="PTHR21666">
    <property type="entry name" value="PEPTIDASE-RELATED"/>
    <property type="match status" value="1"/>
</dbReference>
<dbReference type="Gene3D" id="2.70.70.10">
    <property type="entry name" value="Glucose Permease (Domain IIA)"/>
    <property type="match status" value="1"/>
</dbReference>
<keyword evidence="1" id="KW-0732">Signal</keyword>
<dbReference type="PANTHER" id="PTHR21666:SF285">
    <property type="entry name" value="M23 FAMILY METALLOPEPTIDASE"/>
    <property type="match status" value="1"/>
</dbReference>
<organism evidence="3 4">
    <name type="scientific">Rurimicrobium arvi</name>
    <dbReference type="NCBI Taxonomy" id="2049916"/>
    <lineage>
        <taxon>Bacteria</taxon>
        <taxon>Pseudomonadati</taxon>
        <taxon>Bacteroidota</taxon>
        <taxon>Chitinophagia</taxon>
        <taxon>Chitinophagales</taxon>
        <taxon>Chitinophagaceae</taxon>
        <taxon>Rurimicrobium</taxon>
    </lineage>
</organism>
<gene>
    <name evidence="3" type="ORF">GCM10023092_08530</name>
</gene>
<evidence type="ECO:0000313" key="3">
    <source>
        <dbReference type="EMBL" id="GAA4451234.1"/>
    </source>
</evidence>
<accession>A0ABP8MJB3</accession>
<feature type="signal peptide" evidence="1">
    <location>
        <begin position="1"/>
        <end position="18"/>
    </location>
</feature>
<evidence type="ECO:0000256" key="1">
    <source>
        <dbReference type="SAM" id="SignalP"/>
    </source>
</evidence>
<dbReference type="Pfam" id="PF01551">
    <property type="entry name" value="Peptidase_M23"/>
    <property type="match status" value="2"/>
</dbReference>
<sequence length="553" mass="62497">MRKRLTAALLVCSLYCRAQTDYPQNYFINPLKIPISLAGNFGECRPGHFHSGLDIKTNGEENYPVHAAAEGYISRVKMEPGGFGHAIYITHPNGYTSLYAHLNNFFPALQQVVHERQYAAESWEQDLNFPPGTFPVKQGQFIAWSGNTGGSTAPHLHFEIRKTATEHPLNPQLFGFPITDDIPPVPSSIAVYDAGTSIYRQRPLMASLRKRGNKYTSDSSLYVQADQIRVGIAVNDYMNGSQNTLSVYTAEWYWNDTLAGSFTADDIGYDETRYLNACADYALHYDKGIWYNSLFVLKGNQLKRLYQIEQDKLALRDSNMLRIVFRDASGNQSETETVIRKQSVSSGIPGTCAVLWEAGLPHIYESPGCRASFEANALYDDICFTYTSKKTFEAFSAVHQLHEARVPLHSAAAITLQPDRAIPLKLISKVCMRYTDGKDTSGKAVVNTDQRYTSHFRNLGMFWLDCDTTQPEIKVSGRFKKEIRVRISDDKTSIQRMRGYLKSSGQWLCFEQHGKEWFYRFDEYFPAKGAATVILEATDENGNKAVREITVKR</sequence>
<dbReference type="CDD" id="cd12797">
    <property type="entry name" value="M23_peptidase"/>
    <property type="match status" value="1"/>
</dbReference>
<keyword evidence="4" id="KW-1185">Reference proteome</keyword>
<proteinExistence type="predicted"/>
<evidence type="ECO:0000259" key="2">
    <source>
        <dbReference type="Pfam" id="PF01551"/>
    </source>
</evidence>